<dbReference type="Proteomes" id="UP000806528">
    <property type="component" value="Unassembled WGS sequence"/>
</dbReference>
<evidence type="ECO:0000256" key="7">
    <source>
        <dbReference type="ARBA" id="ARBA00023136"/>
    </source>
</evidence>
<gene>
    <name evidence="10" type="primary">mreD</name>
    <name evidence="10" type="ORF">IDM40_07205</name>
</gene>
<keyword evidence="3" id="KW-1003">Cell membrane</keyword>
<feature type="transmembrane region" description="Helical" evidence="8">
    <location>
        <begin position="103"/>
        <end position="129"/>
    </location>
</feature>
<sequence>MRAALTFVMVAVAVLAQAAVVNRLPLDWPAGPDLVVGAVAVVALTTGPAVAAACGFAAGLALDALPPAEHTMGTHTLLLCLAGYVISLLYRNTGMSGSFGGRVSAWTALGVTLLAALAMGVTFAAIGFFTGDPRVDLPGAALTVGIGTAATAVVSPLVVLPILWVRNAFAEVDFATVQGPMSPGGW</sequence>
<dbReference type="EMBL" id="JADBGI010000005">
    <property type="protein sequence ID" value="MBE2998491.1"/>
    <property type="molecule type" value="Genomic_DNA"/>
</dbReference>
<keyword evidence="7 8" id="KW-0472">Membrane</keyword>
<dbReference type="InterPro" id="IPR007227">
    <property type="entry name" value="Cell_shape_determining_MreD"/>
</dbReference>
<comment type="subcellular location">
    <subcellularLocation>
        <location evidence="1">Cell membrane</location>
        <topology evidence="1">Multi-pass membrane protein</topology>
    </subcellularLocation>
</comment>
<dbReference type="NCBIfam" id="TIGR03426">
    <property type="entry name" value="shape_MreD"/>
    <property type="match status" value="1"/>
</dbReference>
<keyword evidence="9" id="KW-0732">Signal</keyword>
<evidence type="ECO:0000256" key="3">
    <source>
        <dbReference type="ARBA" id="ARBA00022475"/>
    </source>
</evidence>
<feature type="signal peptide" evidence="9">
    <location>
        <begin position="1"/>
        <end position="18"/>
    </location>
</feature>
<name>A0ABR9P3S2_9ACTN</name>
<dbReference type="RefSeq" id="WP_193121139.1">
    <property type="nucleotide sequence ID" value="NZ_JADBGI010000005.1"/>
</dbReference>
<feature type="transmembrane region" description="Helical" evidence="8">
    <location>
        <begin position="141"/>
        <end position="164"/>
    </location>
</feature>
<proteinExistence type="inferred from homology"/>
<evidence type="ECO:0000256" key="1">
    <source>
        <dbReference type="ARBA" id="ARBA00004651"/>
    </source>
</evidence>
<feature type="transmembrane region" description="Helical" evidence="8">
    <location>
        <begin position="74"/>
        <end position="91"/>
    </location>
</feature>
<keyword evidence="6 8" id="KW-1133">Transmembrane helix</keyword>
<keyword evidence="4 8" id="KW-0812">Transmembrane</keyword>
<evidence type="ECO:0000256" key="9">
    <source>
        <dbReference type="SAM" id="SignalP"/>
    </source>
</evidence>
<evidence type="ECO:0000256" key="4">
    <source>
        <dbReference type="ARBA" id="ARBA00022692"/>
    </source>
</evidence>
<evidence type="ECO:0000313" key="10">
    <source>
        <dbReference type="EMBL" id="MBE2998491.1"/>
    </source>
</evidence>
<evidence type="ECO:0000256" key="6">
    <source>
        <dbReference type="ARBA" id="ARBA00022989"/>
    </source>
</evidence>
<comment type="similarity">
    <text evidence="2">Belongs to the MreD family.</text>
</comment>
<evidence type="ECO:0000256" key="2">
    <source>
        <dbReference type="ARBA" id="ARBA00007776"/>
    </source>
</evidence>
<comment type="caution">
    <text evidence="10">The sequence shown here is derived from an EMBL/GenBank/DDBJ whole genome shotgun (WGS) entry which is preliminary data.</text>
</comment>
<keyword evidence="5" id="KW-0133">Cell shape</keyword>
<organism evidence="10 11">
    <name type="scientific">Nocardiopsis coralli</name>
    <dbReference type="NCBI Taxonomy" id="2772213"/>
    <lineage>
        <taxon>Bacteria</taxon>
        <taxon>Bacillati</taxon>
        <taxon>Actinomycetota</taxon>
        <taxon>Actinomycetes</taxon>
        <taxon>Streptosporangiales</taxon>
        <taxon>Nocardiopsidaceae</taxon>
        <taxon>Nocardiopsis</taxon>
    </lineage>
</organism>
<feature type="transmembrane region" description="Helical" evidence="8">
    <location>
        <begin position="34"/>
        <end position="62"/>
    </location>
</feature>
<accession>A0ABR9P3S2</accession>
<evidence type="ECO:0000256" key="5">
    <source>
        <dbReference type="ARBA" id="ARBA00022960"/>
    </source>
</evidence>
<reference evidence="10 11" key="1">
    <citation type="submission" date="2020-09" db="EMBL/GenBank/DDBJ databases">
        <title>Diversity and distribution of actinomycetes associated with coral in the coast of Hainan.</title>
        <authorList>
            <person name="Li F."/>
        </authorList>
    </citation>
    <scope>NUCLEOTIDE SEQUENCE [LARGE SCALE GENOMIC DNA]</scope>
    <source>
        <strain evidence="10 11">HNM0947</strain>
    </source>
</reference>
<evidence type="ECO:0000313" key="11">
    <source>
        <dbReference type="Proteomes" id="UP000806528"/>
    </source>
</evidence>
<feature type="chain" id="PRO_5045636736" evidence="9">
    <location>
        <begin position="19"/>
        <end position="186"/>
    </location>
</feature>
<protein>
    <submittedName>
        <fullName evidence="10">Rod shape-determining protein MreD</fullName>
    </submittedName>
</protein>
<keyword evidence="11" id="KW-1185">Reference proteome</keyword>
<evidence type="ECO:0000256" key="8">
    <source>
        <dbReference type="SAM" id="Phobius"/>
    </source>
</evidence>